<sequence>MADIVIIAYESEAKAEAARQELLKLQKEYLIELGDAVVAVRQEDGTIKLHQMVNTTLAGAASGGLWGGLVGLLFLNPLIGMAVGAGAGALAGKFTDVGINDDFIKDASSALGQGQAALCVLIRKVTADKVVEDMAKFGGTVLHTNLTHEQEEKLQAALKGA</sequence>
<name>A0A839ZA30_9HYPH</name>
<comment type="caution">
    <text evidence="1">The sequence shown here is derived from an EMBL/GenBank/DDBJ whole genome shotgun (WGS) entry which is preliminary data.</text>
</comment>
<dbReference type="Pfam" id="PF06897">
    <property type="entry name" value="DUF1269"/>
    <property type="match status" value="1"/>
</dbReference>
<dbReference type="RefSeq" id="WP_183189749.1">
    <property type="nucleotide sequence ID" value="NZ_JACICD010000003.1"/>
</dbReference>
<protein>
    <submittedName>
        <fullName evidence="1">Putative membrane protein</fullName>
    </submittedName>
</protein>
<gene>
    <name evidence="1" type="ORF">FHS55_002192</name>
</gene>
<reference evidence="1 2" key="1">
    <citation type="submission" date="2020-08" db="EMBL/GenBank/DDBJ databases">
        <title>Genomic Encyclopedia of Type Strains, Phase IV (KMG-IV): sequencing the most valuable type-strain genomes for metagenomic binning, comparative biology and taxonomic classification.</title>
        <authorList>
            <person name="Goeker M."/>
        </authorList>
    </citation>
    <scope>NUCLEOTIDE SEQUENCE [LARGE SCALE GENOMIC DNA]</scope>
    <source>
        <strain evidence="1 2">DSM 5895</strain>
    </source>
</reference>
<dbReference type="Proteomes" id="UP000533469">
    <property type="component" value="Unassembled WGS sequence"/>
</dbReference>
<proteinExistence type="predicted"/>
<dbReference type="InterPro" id="IPR009200">
    <property type="entry name" value="DUF1269_membrane"/>
</dbReference>
<dbReference type="EMBL" id="JACICD010000003">
    <property type="protein sequence ID" value="MBB3771593.1"/>
    <property type="molecule type" value="Genomic_DNA"/>
</dbReference>
<accession>A0A839ZA30</accession>
<dbReference type="AlphaFoldDB" id="A0A839ZA30"/>
<evidence type="ECO:0000313" key="1">
    <source>
        <dbReference type="EMBL" id="MBB3771593.1"/>
    </source>
</evidence>
<evidence type="ECO:0000313" key="2">
    <source>
        <dbReference type="Proteomes" id="UP000533469"/>
    </source>
</evidence>
<keyword evidence="2" id="KW-1185">Reference proteome</keyword>
<organism evidence="1 2">
    <name type="scientific">Ancylobacter tetraedralis</name>
    <dbReference type="NCBI Taxonomy" id="217068"/>
    <lineage>
        <taxon>Bacteria</taxon>
        <taxon>Pseudomonadati</taxon>
        <taxon>Pseudomonadota</taxon>
        <taxon>Alphaproteobacteria</taxon>
        <taxon>Hyphomicrobiales</taxon>
        <taxon>Xanthobacteraceae</taxon>
        <taxon>Ancylobacter</taxon>
    </lineage>
</organism>